<keyword evidence="1" id="KW-1133">Transmembrane helix</keyword>
<name>A0A2P5CFE7_TREOI</name>
<proteinExistence type="predicted"/>
<evidence type="ECO:0000313" key="3">
    <source>
        <dbReference type="Proteomes" id="UP000237000"/>
    </source>
</evidence>
<comment type="caution">
    <text evidence="2">The sequence shown here is derived from an EMBL/GenBank/DDBJ whole genome shotgun (WGS) entry which is preliminary data.</text>
</comment>
<keyword evidence="1" id="KW-0812">Transmembrane</keyword>
<sequence>MFSSPGHPSLHSSFISNQEHMYSQLVVGHGVFINWCLEKSKKKKKIITAPVASINLYESPILELIHEASLEFSSVLSCIAFRFFIRISDLIFADFYSILVIVKILNFFHYLGANTNCNC</sequence>
<organism evidence="2 3">
    <name type="scientific">Trema orientale</name>
    <name type="common">Charcoal tree</name>
    <name type="synonym">Celtis orientalis</name>
    <dbReference type="NCBI Taxonomy" id="63057"/>
    <lineage>
        <taxon>Eukaryota</taxon>
        <taxon>Viridiplantae</taxon>
        <taxon>Streptophyta</taxon>
        <taxon>Embryophyta</taxon>
        <taxon>Tracheophyta</taxon>
        <taxon>Spermatophyta</taxon>
        <taxon>Magnoliopsida</taxon>
        <taxon>eudicotyledons</taxon>
        <taxon>Gunneridae</taxon>
        <taxon>Pentapetalae</taxon>
        <taxon>rosids</taxon>
        <taxon>fabids</taxon>
        <taxon>Rosales</taxon>
        <taxon>Cannabaceae</taxon>
        <taxon>Trema</taxon>
    </lineage>
</organism>
<evidence type="ECO:0000313" key="2">
    <source>
        <dbReference type="EMBL" id="PON59757.1"/>
    </source>
</evidence>
<feature type="transmembrane region" description="Helical" evidence="1">
    <location>
        <begin position="90"/>
        <end position="111"/>
    </location>
</feature>
<dbReference type="Proteomes" id="UP000237000">
    <property type="component" value="Unassembled WGS sequence"/>
</dbReference>
<evidence type="ECO:0000256" key="1">
    <source>
        <dbReference type="SAM" id="Phobius"/>
    </source>
</evidence>
<dbReference type="OrthoDB" id="10518941at2759"/>
<accession>A0A2P5CFE7</accession>
<dbReference type="EMBL" id="JXTC01000371">
    <property type="protein sequence ID" value="PON59757.1"/>
    <property type="molecule type" value="Genomic_DNA"/>
</dbReference>
<keyword evidence="3" id="KW-1185">Reference proteome</keyword>
<dbReference type="InParanoid" id="A0A2P5CFE7"/>
<gene>
    <name evidence="2" type="ORF">TorRG33x02_286990</name>
</gene>
<protein>
    <submittedName>
        <fullName evidence="2">Uncharacterized protein</fullName>
    </submittedName>
</protein>
<dbReference type="AlphaFoldDB" id="A0A2P5CFE7"/>
<keyword evidence="1" id="KW-0472">Membrane</keyword>
<reference evidence="3" key="1">
    <citation type="submission" date="2016-06" db="EMBL/GenBank/DDBJ databases">
        <title>Parallel loss of symbiosis genes in relatives of nitrogen-fixing non-legume Parasponia.</title>
        <authorList>
            <person name="Van Velzen R."/>
            <person name="Holmer R."/>
            <person name="Bu F."/>
            <person name="Rutten L."/>
            <person name="Van Zeijl A."/>
            <person name="Liu W."/>
            <person name="Santuari L."/>
            <person name="Cao Q."/>
            <person name="Sharma T."/>
            <person name="Shen D."/>
            <person name="Roswanjaya Y."/>
            <person name="Wardhani T."/>
            <person name="Kalhor M.S."/>
            <person name="Jansen J."/>
            <person name="Van den Hoogen J."/>
            <person name="Gungor B."/>
            <person name="Hartog M."/>
            <person name="Hontelez J."/>
            <person name="Verver J."/>
            <person name="Yang W.-C."/>
            <person name="Schijlen E."/>
            <person name="Repin R."/>
            <person name="Schilthuizen M."/>
            <person name="Schranz E."/>
            <person name="Heidstra R."/>
            <person name="Miyata K."/>
            <person name="Fedorova E."/>
            <person name="Kohlen W."/>
            <person name="Bisseling T."/>
            <person name="Smit S."/>
            <person name="Geurts R."/>
        </authorList>
    </citation>
    <scope>NUCLEOTIDE SEQUENCE [LARGE SCALE GENOMIC DNA]</scope>
    <source>
        <strain evidence="3">cv. RG33-2</strain>
    </source>
</reference>